<keyword evidence="3" id="KW-1185">Reference proteome</keyword>
<evidence type="ECO:0000313" key="2">
    <source>
        <dbReference type="EMBL" id="AOG60481.1"/>
    </source>
</evidence>
<dbReference type="EMBL" id="CP017015">
    <property type="protein sequence ID" value="AOG60481.1"/>
    <property type="molecule type" value="Genomic_DNA"/>
</dbReference>
<organism evidence="2 3">
    <name type="scientific">Spiroplasma helicoides</name>
    <dbReference type="NCBI Taxonomy" id="216938"/>
    <lineage>
        <taxon>Bacteria</taxon>
        <taxon>Bacillati</taxon>
        <taxon>Mycoplasmatota</taxon>
        <taxon>Mollicutes</taxon>
        <taxon>Entomoplasmatales</taxon>
        <taxon>Spiroplasmataceae</taxon>
        <taxon>Spiroplasma</taxon>
    </lineage>
</organism>
<dbReference type="InterPro" id="IPR012338">
    <property type="entry name" value="Beta-lactam/transpept-like"/>
</dbReference>
<dbReference type="Proteomes" id="UP000094378">
    <property type="component" value="Chromosome"/>
</dbReference>
<dbReference type="PANTHER" id="PTHR43283">
    <property type="entry name" value="BETA-LACTAMASE-RELATED"/>
    <property type="match status" value="1"/>
</dbReference>
<protein>
    <submittedName>
        <fullName evidence="2">Serine hydrolase</fullName>
    </submittedName>
</protein>
<name>A0A1B3SKM9_9MOLU</name>
<evidence type="ECO:0000259" key="1">
    <source>
        <dbReference type="Pfam" id="PF00144"/>
    </source>
</evidence>
<dbReference type="SUPFAM" id="SSF56601">
    <property type="entry name" value="beta-lactamase/transpeptidase-like"/>
    <property type="match status" value="1"/>
</dbReference>
<dbReference type="GO" id="GO:0016787">
    <property type="term" value="F:hydrolase activity"/>
    <property type="evidence" value="ECO:0007669"/>
    <property type="project" value="UniProtKB-KW"/>
</dbReference>
<reference evidence="2 3" key="1">
    <citation type="submission" date="2016-08" db="EMBL/GenBank/DDBJ databases">
        <title>Complete genome sequence of Spiroplasma helicoides TABS-2 (DSM 22551).</title>
        <authorList>
            <person name="Shen W.-Y."/>
            <person name="Lo W.-S."/>
            <person name="Lai Y.-C."/>
            <person name="Kuo C.-H."/>
        </authorList>
    </citation>
    <scope>NUCLEOTIDE SEQUENCE [LARGE SCALE GENOMIC DNA]</scope>
    <source>
        <strain evidence="2 3">TABS-2</strain>
    </source>
</reference>
<dbReference type="KEGG" id="shj:SHELI_v1c05300"/>
<dbReference type="PATRIC" id="fig|216938.3.peg.542"/>
<dbReference type="Pfam" id="PF00144">
    <property type="entry name" value="Beta-lactamase"/>
    <property type="match status" value="1"/>
</dbReference>
<keyword evidence="2" id="KW-0378">Hydrolase</keyword>
<dbReference type="RefSeq" id="WP_198146111.1">
    <property type="nucleotide sequence ID" value="NZ_CP017015.1"/>
</dbReference>
<gene>
    <name evidence="2" type="ORF">SHELI_v1c05300</name>
</gene>
<feature type="domain" description="Beta-lactamase-related" evidence="1">
    <location>
        <begin position="26"/>
        <end position="365"/>
    </location>
</feature>
<dbReference type="PANTHER" id="PTHR43283:SF3">
    <property type="entry name" value="BETA-LACTAMASE FAMILY PROTEIN (AFU_ORTHOLOGUE AFUA_5G07500)"/>
    <property type="match status" value="1"/>
</dbReference>
<evidence type="ECO:0000313" key="3">
    <source>
        <dbReference type="Proteomes" id="UP000094378"/>
    </source>
</evidence>
<dbReference type="STRING" id="216938.SHELI_v1c05300"/>
<dbReference type="InterPro" id="IPR050789">
    <property type="entry name" value="Diverse_Enzym_Activities"/>
</dbReference>
<dbReference type="AlphaFoldDB" id="A0A1B3SKM9"/>
<dbReference type="InterPro" id="IPR001466">
    <property type="entry name" value="Beta-lactam-related"/>
</dbReference>
<dbReference type="Gene3D" id="3.40.710.10">
    <property type="entry name" value="DD-peptidase/beta-lactamase superfamily"/>
    <property type="match status" value="1"/>
</dbReference>
<proteinExistence type="predicted"/>
<sequence>MSKNIEFKNISNWIKDIHDKNIYNCSVVVVSKNKEVIYTKTLGYKDSNKKIDVETNDLFRVYSMTKPVTALAFLILCEKYNINLDEKVSKYLPSFKNMNYFEGSKITYTDELTLHHLLSMQSGLTYGWEDDFRDNLIKSIWEKYEKENLSTMDFANELAKVPLKFKPGKDWVYGLNLEVLAAIIEVVSKIKFEDFMQKNVFEPLNMRDSNFYIFDKKREVKVQINTCKNGYHKIAQDDNYKGHFQEVYKMSNCILGGSNLVTTALDYQKFLDVLIDGFVDGKQIISKNILQLISKDVLDKRLEQFYWRYNDDYSYCYGGRVRIKNEIEPKTEIGEFGWEGILGSFGMCDPKNKITVTLLHSSNPGFNTINGEEFIKVLYDDLIENNLIKK</sequence>
<accession>A0A1B3SKM9</accession>